<evidence type="ECO:0000256" key="2">
    <source>
        <dbReference type="PROSITE-ProRule" id="PRU00235"/>
    </source>
</evidence>
<reference evidence="4" key="1">
    <citation type="journal article" date="2020" name="Stud. Mycol.">
        <title>101 Dothideomycetes genomes: a test case for predicting lifestyles and emergence of pathogens.</title>
        <authorList>
            <person name="Haridas S."/>
            <person name="Albert R."/>
            <person name="Binder M."/>
            <person name="Bloem J."/>
            <person name="Labutti K."/>
            <person name="Salamov A."/>
            <person name="Andreopoulos B."/>
            <person name="Baker S."/>
            <person name="Barry K."/>
            <person name="Bills G."/>
            <person name="Bluhm B."/>
            <person name="Cannon C."/>
            <person name="Castanera R."/>
            <person name="Culley D."/>
            <person name="Daum C."/>
            <person name="Ezra D."/>
            <person name="Gonzalez J."/>
            <person name="Henrissat B."/>
            <person name="Kuo A."/>
            <person name="Liang C."/>
            <person name="Lipzen A."/>
            <person name="Lutzoni F."/>
            <person name="Magnuson J."/>
            <person name="Mondo S."/>
            <person name="Nolan M."/>
            <person name="Ohm R."/>
            <person name="Pangilinan J."/>
            <person name="Park H.-J."/>
            <person name="Ramirez L."/>
            <person name="Alfaro M."/>
            <person name="Sun H."/>
            <person name="Tritt A."/>
            <person name="Yoshinaga Y."/>
            <person name="Zwiers L.-H."/>
            <person name="Turgeon B."/>
            <person name="Goodwin S."/>
            <person name="Spatafora J."/>
            <person name="Crous P."/>
            <person name="Grigoriev I."/>
        </authorList>
    </citation>
    <scope>NUCLEOTIDE SEQUENCE</scope>
    <source>
        <strain evidence="4">CBS 122681</strain>
    </source>
</reference>
<dbReference type="Proteomes" id="UP000799324">
    <property type="component" value="Unassembled WGS sequence"/>
</dbReference>
<dbReference type="InterPro" id="IPR051625">
    <property type="entry name" value="Signaling_Regulatory_Domain"/>
</dbReference>
<feature type="repeat" description="RCC1" evidence="2">
    <location>
        <begin position="132"/>
        <end position="184"/>
    </location>
</feature>
<gene>
    <name evidence="4" type="ORF">K491DRAFT_565521</name>
</gene>
<dbReference type="PROSITE" id="PS50012">
    <property type="entry name" value="RCC1_3"/>
    <property type="match status" value="2"/>
</dbReference>
<feature type="non-terminal residue" evidence="4">
    <location>
        <position position="1"/>
    </location>
</feature>
<dbReference type="PANTHER" id="PTHR22872">
    <property type="entry name" value="BTK-BINDING PROTEIN-RELATED"/>
    <property type="match status" value="1"/>
</dbReference>
<evidence type="ECO:0000256" key="3">
    <source>
        <dbReference type="SAM" id="MobiDB-lite"/>
    </source>
</evidence>
<dbReference type="InterPro" id="IPR009091">
    <property type="entry name" value="RCC1/BLIP-II"/>
</dbReference>
<dbReference type="Gene3D" id="2.130.10.30">
    <property type="entry name" value="Regulator of chromosome condensation 1/beta-lactamase-inhibitor protein II"/>
    <property type="match status" value="1"/>
</dbReference>
<dbReference type="EMBL" id="MU004307">
    <property type="protein sequence ID" value="KAF2659400.1"/>
    <property type="molecule type" value="Genomic_DNA"/>
</dbReference>
<dbReference type="AlphaFoldDB" id="A0A6A6THM1"/>
<accession>A0A6A6THM1</accession>
<organism evidence="4 5">
    <name type="scientific">Lophiostoma macrostomum CBS 122681</name>
    <dbReference type="NCBI Taxonomy" id="1314788"/>
    <lineage>
        <taxon>Eukaryota</taxon>
        <taxon>Fungi</taxon>
        <taxon>Dikarya</taxon>
        <taxon>Ascomycota</taxon>
        <taxon>Pezizomycotina</taxon>
        <taxon>Dothideomycetes</taxon>
        <taxon>Pleosporomycetidae</taxon>
        <taxon>Pleosporales</taxon>
        <taxon>Lophiostomataceae</taxon>
        <taxon>Lophiostoma</taxon>
    </lineage>
</organism>
<feature type="non-terminal residue" evidence="4">
    <location>
        <position position="184"/>
    </location>
</feature>
<dbReference type="InterPro" id="IPR000408">
    <property type="entry name" value="Reg_chr_condens"/>
</dbReference>
<protein>
    <submittedName>
        <fullName evidence="4">RCC1/BLIP-II</fullName>
    </submittedName>
</protein>
<evidence type="ECO:0000313" key="5">
    <source>
        <dbReference type="Proteomes" id="UP000799324"/>
    </source>
</evidence>
<dbReference type="OrthoDB" id="5370059at2759"/>
<sequence>VYTWTTDRRFPACLGREATADAPAHMPSLIPYLSETRIVKIASGGYMTAALSSDGEFFLWGQACPGTEGELALPKHPDDERPEREASTVDDDQDEIVKCVEIKMPGGDEARVVDVAVGHGHILVAVEVGEDTAVFAAGEGESGQLGLGEAIKFQSDFTEIPGLRGLKVKNMAAAGWSSWVVMED</sequence>
<feature type="repeat" description="RCC1" evidence="2">
    <location>
        <begin position="1"/>
        <end position="54"/>
    </location>
</feature>
<feature type="compositionally biased region" description="Basic and acidic residues" evidence="3">
    <location>
        <begin position="73"/>
        <end position="87"/>
    </location>
</feature>
<keyword evidence="5" id="KW-1185">Reference proteome</keyword>
<proteinExistence type="predicted"/>
<dbReference type="PANTHER" id="PTHR22872:SF2">
    <property type="entry name" value="INHIBITOR OF BRUTON TYROSINE KINASE"/>
    <property type="match status" value="1"/>
</dbReference>
<keyword evidence="1" id="KW-0677">Repeat</keyword>
<evidence type="ECO:0000313" key="4">
    <source>
        <dbReference type="EMBL" id="KAF2659400.1"/>
    </source>
</evidence>
<dbReference type="SUPFAM" id="SSF50985">
    <property type="entry name" value="RCC1/BLIP-II"/>
    <property type="match status" value="1"/>
</dbReference>
<name>A0A6A6THM1_9PLEO</name>
<evidence type="ECO:0000256" key="1">
    <source>
        <dbReference type="ARBA" id="ARBA00022737"/>
    </source>
</evidence>
<feature type="region of interest" description="Disordered" evidence="3">
    <location>
        <begin position="69"/>
        <end position="92"/>
    </location>
</feature>